<feature type="compositionally biased region" description="Polar residues" evidence="1">
    <location>
        <begin position="1"/>
        <end position="12"/>
    </location>
</feature>
<evidence type="ECO:0000313" key="3">
    <source>
        <dbReference type="EMBL" id="RXN30658.1"/>
    </source>
</evidence>
<name>A0A498NFR6_LABRO</name>
<dbReference type="EMBL" id="QBIY01012850">
    <property type="protein sequence ID" value="RXN15508.1"/>
    <property type="molecule type" value="Genomic_DNA"/>
</dbReference>
<dbReference type="EMBL" id="QBIY01011554">
    <property type="protein sequence ID" value="RXN30658.1"/>
    <property type="molecule type" value="Genomic_DNA"/>
</dbReference>
<comment type="caution">
    <text evidence="3">The sequence shown here is derived from an EMBL/GenBank/DDBJ whole genome shotgun (WGS) entry which is preliminary data.</text>
</comment>
<evidence type="ECO:0000313" key="2">
    <source>
        <dbReference type="EMBL" id="RXN15508.1"/>
    </source>
</evidence>
<organism evidence="3 4">
    <name type="scientific">Labeo rohita</name>
    <name type="common">Indian major carp</name>
    <name type="synonym">Cyprinus rohita</name>
    <dbReference type="NCBI Taxonomy" id="84645"/>
    <lineage>
        <taxon>Eukaryota</taxon>
        <taxon>Metazoa</taxon>
        <taxon>Chordata</taxon>
        <taxon>Craniata</taxon>
        <taxon>Vertebrata</taxon>
        <taxon>Euteleostomi</taxon>
        <taxon>Actinopterygii</taxon>
        <taxon>Neopterygii</taxon>
        <taxon>Teleostei</taxon>
        <taxon>Ostariophysi</taxon>
        <taxon>Cypriniformes</taxon>
        <taxon>Cyprinidae</taxon>
        <taxon>Labeoninae</taxon>
        <taxon>Labeonini</taxon>
        <taxon>Labeo</taxon>
    </lineage>
</organism>
<keyword evidence="4" id="KW-1185">Reference proteome</keyword>
<evidence type="ECO:0000313" key="4">
    <source>
        <dbReference type="Proteomes" id="UP000290572"/>
    </source>
</evidence>
<evidence type="ECO:0000256" key="1">
    <source>
        <dbReference type="SAM" id="MobiDB-lite"/>
    </source>
</evidence>
<dbReference type="AlphaFoldDB" id="A0A498NFR6"/>
<accession>A0A498NFR6</accession>
<gene>
    <name evidence="3" type="ORF">ROHU_017564</name>
    <name evidence="2" type="ORF">ROHU_028028</name>
</gene>
<feature type="compositionally biased region" description="Polar residues" evidence="1">
    <location>
        <begin position="61"/>
        <end position="70"/>
    </location>
</feature>
<protein>
    <submittedName>
        <fullName evidence="3">Uncharacterized protein</fullName>
    </submittedName>
</protein>
<feature type="compositionally biased region" description="Polar residues" evidence="1">
    <location>
        <begin position="37"/>
        <end position="52"/>
    </location>
</feature>
<proteinExistence type="predicted"/>
<feature type="compositionally biased region" description="Low complexity" evidence="1">
    <location>
        <begin position="13"/>
        <end position="35"/>
    </location>
</feature>
<feature type="region of interest" description="Disordered" evidence="1">
    <location>
        <begin position="1"/>
        <end position="70"/>
    </location>
</feature>
<sequence>MIYSSPSKSASLTPKSTPAAKAASRSSKAPNSPRSTPLLSRTRSGSPQQQAFNEPGPHPSSHLTHSLPASAQPFTATLPFAAGPLDCLR</sequence>
<reference evidence="3 4" key="1">
    <citation type="submission" date="2018-03" db="EMBL/GenBank/DDBJ databases">
        <title>Draft genome sequence of Rohu Carp (Labeo rohita).</title>
        <authorList>
            <person name="Das P."/>
            <person name="Kushwaha B."/>
            <person name="Joshi C.G."/>
            <person name="Kumar D."/>
            <person name="Nagpure N.S."/>
            <person name="Sahoo L."/>
            <person name="Das S.P."/>
            <person name="Bit A."/>
            <person name="Patnaik S."/>
            <person name="Meher P.K."/>
            <person name="Jayasankar P."/>
            <person name="Koringa P.G."/>
            <person name="Patel N.V."/>
            <person name="Hinsu A.T."/>
            <person name="Kumar R."/>
            <person name="Pandey M."/>
            <person name="Agarwal S."/>
            <person name="Srivastava S."/>
            <person name="Singh M."/>
            <person name="Iquebal M.A."/>
            <person name="Jaiswal S."/>
            <person name="Angadi U.B."/>
            <person name="Kumar N."/>
            <person name="Raza M."/>
            <person name="Shah T.M."/>
            <person name="Rai A."/>
            <person name="Jena J.K."/>
        </authorList>
    </citation>
    <scope>NUCLEOTIDE SEQUENCE [LARGE SCALE GENOMIC DNA]</scope>
    <source>
        <strain evidence="3">DASCIFA01</strain>
        <tissue evidence="3">Testis</tissue>
    </source>
</reference>
<dbReference type="Proteomes" id="UP000290572">
    <property type="component" value="Unassembled WGS sequence"/>
</dbReference>